<dbReference type="RefSeq" id="WP_084471289.1">
    <property type="nucleotide sequence ID" value="NZ_JAAXOO010000006.1"/>
</dbReference>
<evidence type="ECO:0000259" key="3">
    <source>
        <dbReference type="Pfam" id="PF00291"/>
    </source>
</evidence>
<proteinExistence type="predicted"/>
<accession>A0A846XJ82</accession>
<evidence type="ECO:0000256" key="1">
    <source>
        <dbReference type="ARBA" id="ARBA00001933"/>
    </source>
</evidence>
<dbReference type="InterPro" id="IPR036052">
    <property type="entry name" value="TrpB-like_PALP_sf"/>
</dbReference>
<dbReference type="CDD" id="cd01561">
    <property type="entry name" value="CBS_like"/>
    <property type="match status" value="1"/>
</dbReference>
<dbReference type="GO" id="GO:1901605">
    <property type="term" value="P:alpha-amino acid metabolic process"/>
    <property type="evidence" value="ECO:0007669"/>
    <property type="project" value="UniProtKB-ARBA"/>
</dbReference>
<evidence type="ECO:0000256" key="2">
    <source>
        <dbReference type="ARBA" id="ARBA00022898"/>
    </source>
</evidence>
<dbReference type="SUPFAM" id="SSF53686">
    <property type="entry name" value="Tryptophan synthase beta subunit-like PLP-dependent enzymes"/>
    <property type="match status" value="1"/>
</dbReference>
<keyword evidence="2" id="KW-0663">Pyridoxal phosphate</keyword>
<keyword evidence="5" id="KW-1185">Reference proteome</keyword>
<dbReference type="InterPro" id="IPR050214">
    <property type="entry name" value="Cys_Synth/Cystath_Beta-Synth"/>
</dbReference>
<comment type="cofactor">
    <cofactor evidence="1">
        <name>pyridoxal 5'-phosphate</name>
        <dbReference type="ChEBI" id="CHEBI:597326"/>
    </cofactor>
</comment>
<organism evidence="4 5">
    <name type="scientific">Nocardia speluncae</name>
    <dbReference type="NCBI Taxonomy" id="419477"/>
    <lineage>
        <taxon>Bacteria</taxon>
        <taxon>Bacillati</taxon>
        <taxon>Actinomycetota</taxon>
        <taxon>Actinomycetes</taxon>
        <taxon>Mycobacteriales</taxon>
        <taxon>Nocardiaceae</taxon>
        <taxon>Nocardia</taxon>
    </lineage>
</organism>
<dbReference type="InterPro" id="IPR001926">
    <property type="entry name" value="TrpB-like_PALP"/>
</dbReference>
<sequence>MNDIVFGRSAESVSTVLTPPAPVRESSSLVGNTPVLWVGEPLAPAGRGFWAKLEGFNPGGMKDRPALHMVQRAKQRGDLAPGARIIESTSGTLGLGLALAGAVYHHPVTVVTDPGLEPIVDRLLASYGARVEMVAEPHPSGGWQQARRDRVLELMAAEPGAWCPDQYSNPDNIDGYESLGLELIKQLGEVDVLVCAVGTGGHSAGVARVLRRSNPDLQLIGVDTVASTIFGQPAGPRVMRGLGSSIFPRNVDYSAFREVHWVAPAEAVWACRALAGTHYATGGWSVGAVALVAGWAARTQPEGSRIAAVFPDGPQRYFDTVYNDDYCREHGLLDTDPPIEPDVIEHPGQRVVRSWTHCTTVVDPYATDPAGGAAS</sequence>
<gene>
    <name evidence="4" type="ORF">HGA13_25415</name>
</gene>
<evidence type="ECO:0000313" key="4">
    <source>
        <dbReference type="EMBL" id="NKY36381.1"/>
    </source>
</evidence>
<dbReference type="AlphaFoldDB" id="A0A846XJ82"/>
<dbReference type="EMBL" id="JAAXOO010000006">
    <property type="protein sequence ID" value="NKY36381.1"/>
    <property type="molecule type" value="Genomic_DNA"/>
</dbReference>
<comment type="caution">
    <text evidence="4">The sequence shown here is derived from an EMBL/GenBank/DDBJ whole genome shotgun (WGS) entry which is preliminary data.</text>
</comment>
<dbReference type="Gene3D" id="3.40.50.1100">
    <property type="match status" value="2"/>
</dbReference>
<evidence type="ECO:0000313" key="5">
    <source>
        <dbReference type="Proteomes" id="UP000565715"/>
    </source>
</evidence>
<dbReference type="Proteomes" id="UP000565715">
    <property type="component" value="Unassembled WGS sequence"/>
</dbReference>
<name>A0A846XJ82_9NOCA</name>
<reference evidence="4 5" key="1">
    <citation type="submission" date="2020-04" db="EMBL/GenBank/DDBJ databases">
        <title>MicrobeNet Type strains.</title>
        <authorList>
            <person name="Nicholson A.C."/>
        </authorList>
    </citation>
    <scope>NUCLEOTIDE SEQUENCE [LARGE SCALE GENOMIC DNA]</scope>
    <source>
        <strain evidence="4 5">DSM 45078</strain>
    </source>
</reference>
<dbReference type="Pfam" id="PF00291">
    <property type="entry name" value="PALP"/>
    <property type="match status" value="1"/>
</dbReference>
<dbReference type="PANTHER" id="PTHR10314">
    <property type="entry name" value="CYSTATHIONINE BETA-SYNTHASE"/>
    <property type="match status" value="1"/>
</dbReference>
<protein>
    <submittedName>
        <fullName evidence="4">PLP-dependent cysteine synthase family protein</fullName>
    </submittedName>
</protein>
<feature type="domain" description="Tryptophan synthase beta chain-like PALP" evidence="3">
    <location>
        <begin position="28"/>
        <end position="312"/>
    </location>
</feature>